<evidence type="ECO:0000313" key="3">
    <source>
        <dbReference type="Proteomes" id="UP000095094"/>
    </source>
</evidence>
<dbReference type="RefSeq" id="WP_069664190.1">
    <property type="nucleotide sequence ID" value="NZ_JBHUJJ010000001.1"/>
</dbReference>
<dbReference type="AlphaFoldDB" id="A0A1E5GII1"/>
<proteinExistence type="predicted"/>
<dbReference type="Proteomes" id="UP000095094">
    <property type="component" value="Unassembled WGS sequence"/>
</dbReference>
<accession>A0A1E5GII1</accession>
<dbReference type="GO" id="GO:0003677">
    <property type="term" value="F:DNA binding"/>
    <property type="evidence" value="ECO:0007669"/>
    <property type="project" value="InterPro"/>
</dbReference>
<reference evidence="3" key="1">
    <citation type="submission" date="2016-09" db="EMBL/GenBank/DDBJ databases">
        <authorList>
            <person name="Gulvik C.A."/>
        </authorList>
    </citation>
    <scope>NUCLEOTIDE SEQUENCE [LARGE SCALE GENOMIC DNA]</scope>
    <source>
        <strain evidence="3">LMG 8895</strain>
    </source>
</reference>
<comment type="caution">
    <text evidence="2">The sequence shown here is derived from an EMBL/GenBank/DDBJ whole genome shotgun (WGS) entry which is preliminary data.</text>
</comment>
<protein>
    <recommendedName>
        <fullName evidence="1">HTH cro/C1-type domain-containing protein</fullName>
    </recommendedName>
</protein>
<organism evidence="2 3">
    <name type="scientific">Enterococcus termitis</name>
    <dbReference type="NCBI Taxonomy" id="332950"/>
    <lineage>
        <taxon>Bacteria</taxon>
        <taxon>Bacillati</taxon>
        <taxon>Bacillota</taxon>
        <taxon>Bacilli</taxon>
        <taxon>Lactobacillales</taxon>
        <taxon>Enterococcaceae</taxon>
        <taxon>Enterococcus</taxon>
    </lineage>
</organism>
<dbReference type="CDD" id="cd00093">
    <property type="entry name" value="HTH_XRE"/>
    <property type="match status" value="1"/>
</dbReference>
<evidence type="ECO:0000259" key="1">
    <source>
        <dbReference type="PROSITE" id="PS50943"/>
    </source>
</evidence>
<gene>
    <name evidence="2" type="ORF">BCR25_08100</name>
</gene>
<keyword evidence="3" id="KW-1185">Reference proteome</keyword>
<feature type="domain" description="HTH cro/C1-type" evidence="1">
    <location>
        <begin position="6"/>
        <end position="59"/>
    </location>
</feature>
<dbReference type="InterPro" id="IPR001387">
    <property type="entry name" value="Cro/C1-type_HTH"/>
</dbReference>
<dbReference type="SUPFAM" id="SSF47413">
    <property type="entry name" value="lambda repressor-like DNA-binding domains"/>
    <property type="match status" value="1"/>
</dbReference>
<dbReference type="Gene3D" id="1.10.260.40">
    <property type="entry name" value="lambda repressor-like DNA-binding domains"/>
    <property type="match status" value="1"/>
</dbReference>
<dbReference type="EMBL" id="MIJY01000034">
    <property type="protein sequence ID" value="OEG12489.1"/>
    <property type="molecule type" value="Genomic_DNA"/>
</dbReference>
<evidence type="ECO:0000313" key="2">
    <source>
        <dbReference type="EMBL" id="OEG12489.1"/>
    </source>
</evidence>
<name>A0A1E5GII1_9ENTE</name>
<sequence length="66" mass="7640">MNAYMKIRRENKMSREELAERLQLPVGTIVCIEKATTPVPSMHFKENFKRIFNVTDSVIEAVQENG</sequence>
<dbReference type="PROSITE" id="PS50943">
    <property type="entry name" value="HTH_CROC1"/>
    <property type="match status" value="1"/>
</dbReference>
<dbReference type="InterPro" id="IPR010982">
    <property type="entry name" value="Lambda_DNA-bd_dom_sf"/>
</dbReference>